<evidence type="ECO:0000313" key="3">
    <source>
        <dbReference type="Proteomes" id="UP000297975"/>
    </source>
</evidence>
<dbReference type="Pfam" id="PF09580">
    <property type="entry name" value="Spore_YhcN_YlaJ"/>
    <property type="match status" value="1"/>
</dbReference>
<dbReference type="PROSITE" id="PS51257">
    <property type="entry name" value="PROKAR_LIPOPROTEIN"/>
    <property type="match status" value="1"/>
</dbReference>
<dbReference type="OrthoDB" id="1707228at2"/>
<reference evidence="2 3" key="1">
    <citation type="submission" date="2019-03" db="EMBL/GenBank/DDBJ databases">
        <authorList>
            <person name="He R.-H."/>
        </authorList>
    </citation>
    <scope>NUCLEOTIDE SEQUENCE [LARGE SCALE GENOMIC DNA]</scope>
    <source>
        <strain evidence="3">SH 714</strain>
    </source>
</reference>
<dbReference type="EMBL" id="SOPW01000006">
    <property type="protein sequence ID" value="TFB22137.1"/>
    <property type="molecule type" value="Genomic_DNA"/>
</dbReference>
<name>A0A4Y8INM0_9BACI</name>
<feature type="chain" id="PRO_5021446817" evidence="1">
    <location>
        <begin position="21"/>
        <end position="201"/>
    </location>
</feature>
<comment type="caution">
    <text evidence="2">The sequence shown here is derived from an EMBL/GenBank/DDBJ whole genome shotgun (WGS) entry which is preliminary data.</text>
</comment>
<proteinExistence type="predicted"/>
<protein>
    <submittedName>
        <fullName evidence="2">YhcN/YlaJ family sporulation lipoprotein</fullName>
    </submittedName>
</protein>
<feature type="signal peptide" evidence="1">
    <location>
        <begin position="1"/>
        <end position="20"/>
    </location>
</feature>
<keyword evidence="2" id="KW-0449">Lipoprotein</keyword>
<dbReference type="NCBIfam" id="TIGR02898">
    <property type="entry name" value="spore_YhcN_YlaJ"/>
    <property type="match status" value="1"/>
</dbReference>
<dbReference type="RefSeq" id="WP_134339809.1">
    <property type="nucleotide sequence ID" value="NZ_SOPW01000006.1"/>
</dbReference>
<dbReference type="InterPro" id="IPR019076">
    <property type="entry name" value="Spore_lipoprot_YhcN/YlaJ-like"/>
</dbReference>
<dbReference type="GO" id="GO:0030435">
    <property type="term" value="P:sporulation resulting in formation of a cellular spore"/>
    <property type="evidence" value="ECO:0007669"/>
    <property type="project" value="InterPro"/>
</dbReference>
<evidence type="ECO:0000313" key="2">
    <source>
        <dbReference type="EMBL" id="TFB22137.1"/>
    </source>
</evidence>
<keyword evidence="3" id="KW-1185">Reference proteome</keyword>
<sequence>MRFSLMITFGAMLMMVTACQGMDEGLDNNDNGMNNMDTQQTRYNDGNNRGNELFENNDGRTNRIDMIDVNEDRTQEDNDRNTIRNGENNYEVADRAAEKVANEINEVDDAYVLAGDNNAYVAVSLKGDNTDGEVDDRIKKQVADVVKSANDDIDNVYVSANPKFFDMMDNYAGDVRNGDPVEGFFEEFNDMIQRIFPNLER</sequence>
<keyword evidence="1" id="KW-0732">Signal</keyword>
<dbReference type="AlphaFoldDB" id="A0A4Y8INM0"/>
<dbReference type="Proteomes" id="UP000297975">
    <property type="component" value="Unassembled WGS sequence"/>
</dbReference>
<organism evidence="2 3">
    <name type="scientific">Filobacillus milosensis</name>
    <dbReference type="NCBI Taxonomy" id="94137"/>
    <lineage>
        <taxon>Bacteria</taxon>
        <taxon>Bacillati</taxon>
        <taxon>Bacillota</taxon>
        <taxon>Bacilli</taxon>
        <taxon>Bacillales</taxon>
        <taxon>Bacillaceae</taxon>
        <taxon>Filobacillus</taxon>
    </lineage>
</organism>
<gene>
    <name evidence="2" type="ORF">E3U55_07490</name>
</gene>
<dbReference type="InterPro" id="IPR014247">
    <property type="entry name" value="Spore_lipoprot_YhcN/YlaJ"/>
</dbReference>
<evidence type="ECO:0000256" key="1">
    <source>
        <dbReference type="SAM" id="SignalP"/>
    </source>
</evidence>
<accession>A0A4Y8INM0</accession>